<comment type="caution">
    <text evidence="1">The sequence shown here is derived from an EMBL/GenBank/DDBJ whole genome shotgun (WGS) entry which is preliminary data.</text>
</comment>
<gene>
    <name evidence="1" type="ORF">SAMN06265374_1789</name>
</gene>
<accession>A0ABY1NT10</accession>
<keyword evidence="2" id="KW-1185">Reference proteome</keyword>
<dbReference type="RefSeq" id="WP_208996992.1">
    <property type="nucleotide sequence ID" value="NZ_BAAAEA010000003.1"/>
</dbReference>
<reference evidence="1 2" key="1">
    <citation type="submission" date="2017-05" db="EMBL/GenBank/DDBJ databases">
        <authorList>
            <person name="Varghese N."/>
            <person name="Submissions S."/>
        </authorList>
    </citation>
    <scope>NUCLEOTIDE SEQUENCE [LARGE SCALE GENOMIC DNA]</scope>
    <source>
        <strain evidence="1 2">DSM 15949</strain>
    </source>
</reference>
<sequence>MTLHGILSGQIRLVCGVLGIALGLTGPVIAPAAADGEVLENHVLGIGVCPPWNPQTGEVCEHSTVTVADAISERLQVGDGNTQILINEQASAAGLKLALTELAQSLDGTSRLIVYANVPSEAVLKQPDGTALRQVLQLWAEEQPASTDEAIEQGLFVSAPAFAAMLHTVPAGEVIVLLDTSNSDPVDPELLDSHVVDADERPEALITSAGPGQKANYAADRTISLFAKHLALALTEAEGTLLDALHVAASGTRQAAIPICASLKETQPVEGGNDMDCAQVPQVHDPSGVLNALVLPPPATTDAQ</sequence>
<name>A0ABY1NT10_9HYPH</name>
<proteinExistence type="predicted"/>
<evidence type="ECO:0000313" key="2">
    <source>
        <dbReference type="Proteomes" id="UP001157914"/>
    </source>
</evidence>
<dbReference type="Proteomes" id="UP001157914">
    <property type="component" value="Unassembled WGS sequence"/>
</dbReference>
<protein>
    <submittedName>
        <fullName evidence="1">Uncharacterized protein</fullName>
    </submittedName>
</protein>
<organism evidence="1 2">
    <name type="scientific">Roseibium denhamense</name>
    <dbReference type="NCBI Taxonomy" id="76305"/>
    <lineage>
        <taxon>Bacteria</taxon>
        <taxon>Pseudomonadati</taxon>
        <taxon>Pseudomonadota</taxon>
        <taxon>Alphaproteobacteria</taxon>
        <taxon>Hyphomicrobiales</taxon>
        <taxon>Stappiaceae</taxon>
        <taxon>Roseibium</taxon>
    </lineage>
</organism>
<evidence type="ECO:0000313" key="1">
    <source>
        <dbReference type="EMBL" id="SMP17216.1"/>
    </source>
</evidence>
<dbReference type="EMBL" id="FXTT01000002">
    <property type="protein sequence ID" value="SMP17216.1"/>
    <property type="molecule type" value="Genomic_DNA"/>
</dbReference>